<evidence type="ECO:0000313" key="1">
    <source>
        <dbReference type="EMBL" id="KAL2514787.1"/>
    </source>
</evidence>
<reference evidence="2" key="1">
    <citation type="submission" date="2024-07" db="EMBL/GenBank/DDBJ databases">
        <title>Two chromosome-level genome assemblies of Korean endemic species Abeliophyllum distichum and Forsythia ovata (Oleaceae).</title>
        <authorList>
            <person name="Jang H."/>
        </authorList>
    </citation>
    <scope>NUCLEOTIDE SEQUENCE [LARGE SCALE GENOMIC DNA]</scope>
</reference>
<dbReference type="AlphaFoldDB" id="A0ABD1TQ05"/>
<gene>
    <name evidence="1" type="ORF">Fot_28758</name>
</gene>
<name>A0ABD1TQ05_9LAMI</name>
<proteinExistence type="predicted"/>
<comment type="caution">
    <text evidence="1">The sequence shown here is derived from an EMBL/GenBank/DDBJ whole genome shotgun (WGS) entry which is preliminary data.</text>
</comment>
<evidence type="ECO:0000313" key="2">
    <source>
        <dbReference type="Proteomes" id="UP001604277"/>
    </source>
</evidence>
<dbReference type="EMBL" id="JBFOLJ010000008">
    <property type="protein sequence ID" value="KAL2514787.1"/>
    <property type="molecule type" value="Genomic_DNA"/>
</dbReference>
<protein>
    <submittedName>
        <fullName evidence="1">Uncharacterized protein</fullName>
    </submittedName>
</protein>
<organism evidence="1 2">
    <name type="scientific">Forsythia ovata</name>
    <dbReference type="NCBI Taxonomy" id="205694"/>
    <lineage>
        <taxon>Eukaryota</taxon>
        <taxon>Viridiplantae</taxon>
        <taxon>Streptophyta</taxon>
        <taxon>Embryophyta</taxon>
        <taxon>Tracheophyta</taxon>
        <taxon>Spermatophyta</taxon>
        <taxon>Magnoliopsida</taxon>
        <taxon>eudicotyledons</taxon>
        <taxon>Gunneridae</taxon>
        <taxon>Pentapetalae</taxon>
        <taxon>asterids</taxon>
        <taxon>lamiids</taxon>
        <taxon>Lamiales</taxon>
        <taxon>Oleaceae</taxon>
        <taxon>Forsythieae</taxon>
        <taxon>Forsythia</taxon>
    </lineage>
</organism>
<sequence>MAVLICNNLFSCAHDWFNAQLEEVEIERDNRSTGKKKVKNIVLDSLFWRKVQYVRRLVDPIVEVLQKINGDESLSMPFIYNNICKDQLNACIVRLEPDSARRIYTSMQISYFGSAKADFGTDLAISARSELDLGYTIKTLGMKFYVEA</sequence>
<dbReference type="Proteomes" id="UP001604277">
    <property type="component" value="Unassembled WGS sequence"/>
</dbReference>
<keyword evidence="2" id="KW-1185">Reference proteome</keyword>
<accession>A0ABD1TQ05</accession>